<dbReference type="Proteomes" id="UP000307768">
    <property type="component" value="Unassembled WGS sequence"/>
</dbReference>
<gene>
    <name evidence="3" type="ORF">FE697_002905</name>
</gene>
<dbReference type="RefSeq" id="WP_149768047.1">
    <property type="nucleotide sequence ID" value="NZ_VDFQ02000001.1"/>
</dbReference>
<dbReference type="AlphaFoldDB" id="A0A5Q6S3A6"/>
<sequence>MTTQQLRLGYTYVALSDVGRRRSSNQDSGFASQHLLVIADGMGGAAAGDLASSEVMHVVRRLDGPPSGDVIEALAGAVHRANDRLAEVIEEDPSVEGMGTTLTALLWNGTTFGLAHIGDSRAYLMREGQLHQITKDHTLVQSLVDEGRLTREGARTHPNRSLILRVLLGRDESEPDLTMIEPQVGDRYLLCSDGLSDMVDDHGIADVLRSAPNVDAAAVDLVQRALAAGGADNVTVILGEMIDLDAPPDPTLASADGQPMLVGAAAEQVRRGGSQTRTATSLDPVDAAETTDEADREVDGSRREVNDPEALRYAPRPPRRHPWLRRLGLAVVVVGLLALAGKLAYDWTQDQFYVGTSDGNVTIFRGIQADVPLIDLDSVEEVTEVTVASLPTFRAEQVEKGIASSSLDDARDTVQQLREIAALCADPAQASAPGAECGGVE</sequence>
<protein>
    <submittedName>
        <fullName evidence="3">Serine/threonine-protein phosphatase</fullName>
    </submittedName>
</protein>
<proteinExistence type="predicted"/>
<dbReference type="GO" id="GO:0004722">
    <property type="term" value="F:protein serine/threonine phosphatase activity"/>
    <property type="evidence" value="ECO:0007669"/>
    <property type="project" value="InterPro"/>
</dbReference>
<name>A0A5Q6S3A6_9ACTN</name>
<feature type="region of interest" description="Disordered" evidence="1">
    <location>
        <begin position="266"/>
        <end position="317"/>
    </location>
</feature>
<dbReference type="OrthoDB" id="9801841at2"/>
<evidence type="ECO:0000313" key="3">
    <source>
        <dbReference type="EMBL" id="KAA1424875.1"/>
    </source>
</evidence>
<dbReference type="PANTHER" id="PTHR47992">
    <property type="entry name" value="PROTEIN PHOSPHATASE"/>
    <property type="match status" value="1"/>
</dbReference>
<dbReference type="PROSITE" id="PS51746">
    <property type="entry name" value="PPM_2"/>
    <property type="match status" value="1"/>
</dbReference>
<dbReference type="InterPro" id="IPR015655">
    <property type="entry name" value="PP2C"/>
</dbReference>
<organism evidence="3 4">
    <name type="scientific">Mumia zhuanghuii</name>
    <dbReference type="NCBI Taxonomy" id="2585211"/>
    <lineage>
        <taxon>Bacteria</taxon>
        <taxon>Bacillati</taxon>
        <taxon>Actinomycetota</taxon>
        <taxon>Actinomycetes</taxon>
        <taxon>Propionibacteriales</taxon>
        <taxon>Nocardioidaceae</taxon>
        <taxon>Mumia</taxon>
    </lineage>
</organism>
<evidence type="ECO:0000259" key="2">
    <source>
        <dbReference type="PROSITE" id="PS51746"/>
    </source>
</evidence>
<dbReference type="SUPFAM" id="SSF81606">
    <property type="entry name" value="PP2C-like"/>
    <property type="match status" value="1"/>
</dbReference>
<dbReference type="SMART" id="SM00332">
    <property type="entry name" value="PP2Cc"/>
    <property type="match status" value="1"/>
</dbReference>
<evidence type="ECO:0000313" key="4">
    <source>
        <dbReference type="Proteomes" id="UP000307768"/>
    </source>
</evidence>
<feature type="compositionally biased region" description="Basic and acidic residues" evidence="1">
    <location>
        <begin position="297"/>
        <end position="310"/>
    </location>
</feature>
<evidence type="ECO:0000256" key="1">
    <source>
        <dbReference type="SAM" id="MobiDB-lite"/>
    </source>
</evidence>
<feature type="domain" description="PPM-type phosphatase" evidence="2">
    <location>
        <begin position="11"/>
        <end position="241"/>
    </location>
</feature>
<dbReference type="EMBL" id="VDFQ02000001">
    <property type="protein sequence ID" value="KAA1424875.1"/>
    <property type="molecule type" value="Genomic_DNA"/>
</dbReference>
<comment type="caution">
    <text evidence="3">The sequence shown here is derived from an EMBL/GenBank/DDBJ whole genome shotgun (WGS) entry which is preliminary data.</text>
</comment>
<dbReference type="CDD" id="cd00143">
    <property type="entry name" value="PP2Cc"/>
    <property type="match status" value="1"/>
</dbReference>
<dbReference type="InterPro" id="IPR036457">
    <property type="entry name" value="PPM-type-like_dom_sf"/>
</dbReference>
<reference evidence="3 4" key="1">
    <citation type="submission" date="2019-09" db="EMBL/GenBank/DDBJ databases">
        <title>Mumia zhuanghuii sp. nov. isolated from the intestinal contents of plateau pika (Ochotona curzoniae) in the Qinghai-Tibet plateau of China.</title>
        <authorList>
            <person name="Tian Z."/>
        </authorList>
    </citation>
    <scope>NUCLEOTIDE SEQUENCE [LARGE SCALE GENOMIC DNA]</scope>
    <source>
        <strain evidence="4">350</strain>
    </source>
</reference>
<dbReference type="SMART" id="SM00331">
    <property type="entry name" value="PP2C_SIG"/>
    <property type="match status" value="1"/>
</dbReference>
<dbReference type="Gene3D" id="3.60.40.10">
    <property type="entry name" value="PPM-type phosphatase domain"/>
    <property type="match status" value="1"/>
</dbReference>
<accession>A0A5Q6S3A6</accession>
<dbReference type="InterPro" id="IPR001932">
    <property type="entry name" value="PPM-type_phosphatase-like_dom"/>
</dbReference>
<dbReference type="Pfam" id="PF00481">
    <property type="entry name" value="PP2C"/>
    <property type="match status" value="1"/>
</dbReference>